<reference evidence="7" key="1">
    <citation type="journal article" date="2019" name="Int. J. Syst. Evol. Microbiol.">
        <title>The Global Catalogue of Microorganisms (GCM) 10K type strain sequencing project: providing services to taxonomists for standard genome sequencing and annotation.</title>
        <authorList>
            <consortium name="The Broad Institute Genomics Platform"/>
            <consortium name="The Broad Institute Genome Sequencing Center for Infectious Disease"/>
            <person name="Wu L."/>
            <person name="Ma J."/>
        </authorList>
    </citation>
    <scope>NUCLEOTIDE SEQUENCE [LARGE SCALE GENOMIC DNA]</scope>
    <source>
        <strain evidence="7">CCUG 59858</strain>
    </source>
</reference>
<dbReference type="PANTHER" id="PTHR35371:SF1">
    <property type="entry name" value="BLR7753 PROTEIN"/>
    <property type="match status" value="1"/>
</dbReference>
<evidence type="ECO:0000256" key="5">
    <source>
        <dbReference type="SAM" id="Phobius"/>
    </source>
</evidence>
<gene>
    <name evidence="6" type="ORF">ACFORL_12715</name>
</gene>
<keyword evidence="4 5" id="KW-0472">Membrane</keyword>
<organism evidence="6 7">
    <name type="scientific">Legionella dresdenensis</name>
    <dbReference type="NCBI Taxonomy" id="450200"/>
    <lineage>
        <taxon>Bacteria</taxon>
        <taxon>Pseudomonadati</taxon>
        <taxon>Pseudomonadota</taxon>
        <taxon>Gammaproteobacteria</taxon>
        <taxon>Legionellales</taxon>
        <taxon>Legionellaceae</taxon>
        <taxon>Legionella</taxon>
    </lineage>
</organism>
<protein>
    <submittedName>
        <fullName evidence="6">MAPEG family protein</fullName>
    </submittedName>
</protein>
<comment type="subcellular location">
    <subcellularLocation>
        <location evidence="1">Membrane</location>
    </subcellularLocation>
</comment>
<feature type="transmembrane region" description="Helical" evidence="5">
    <location>
        <begin position="85"/>
        <end position="103"/>
    </location>
</feature>
<evidence type="ECO:0000256" key="3">
    <source>
        <dbReference type="ARBA" id="ARBA00022989"/>
    </source>
</evidence>
<dbReference type="InterPro" id="IPR001129">
    <property type="entry name" value="Membr-assoc_MAPEG"/>
</dbReference>
<feature type="transmembrane region" description="Helical" evidence="5">
    <location>
        <begin position="109"/>
        <end position="127"/>
    </location>
</feature>
<keyword evidence="7" id="KW-1185">Reference proteome</keyword>
<feature type="transmembrane region" description="Helical" evidence="5">
    <location>
        <begin position="51"/>
        <end position="73"/>
    </location>
</feature>
<evidence type="ECO:0000256" key="1">
    <source>
        <dbReference type="ARBA" id="ARBA00004370"/>
    </source>
</evidence>
<dbReference type="Pfam" id="PF01124">
    <property type="entry name" value="MAPEG"/>
    <property type="match status" value="1"/>
</dbReference>
<dbReference type="InterPro" id="IPR023352">
    <property type="entry name" value="MAPEG-like_dom_sf"/>
</dbReference>
<keyword evidence="2 5" id="KW-0812">Transmembrane</keyword>
<accession>A0ABV8CIA7</accession>
<evidence type="ECO:0000256" key="4">
    <source>
        <dbReference type="ARBA" id="ARBA00023136"/>
    </source>
</evidence>
<keyword evidence="3 5" id="KW-1133">Transmembrane helix</keyword>
<proteinExistence type="predicted"/>
<comment type="caution">
    <text evidence="6">The sequence shown here is derived from an EMBL/GenBank/DDBJ whole genome shotgun (WGS) entry which is preliminary data.</text>
</comment>
<dbReference type="SUPFAM" id="SSF161084">
    <property type="entry name" value="MAPEG domain-like"/>
    <property type="match status" value="1"/>
</dbReference>
<evidence type="ECO:0000313" key="7">
    <source>
        <dbReference type="Proteomes" id="UP001595758"/>
    </source>
</evidence>
<dbReference type="EMBL" id="JBHSAB010000031">
    <property type="protein sequence ID" value="MFC3909932.1"/>
    <property type="molecule type" value="Genomic_DNA"/>
</dbReference>
<dbReference type="Proteomes" id="UP001595758">
    <property type="component" value="Unassembled WGS sequence"/>
</dbReference>
<evidence type="ECO:0000313" key="6">
    <source>
        <dbReference type="EMBL" id="MFC3909932.1"/>
    </source>
</evidence>
<dbReference type="RefSeq" id="WP_382344598.1">
    <property type="nucleotide sequence ID" value="NZ_JBHSAB010000031.1"/>
</dbReference>
<dbReference type="PANTHER" id="PTHR35371">
    <property type="entry name" value="INNER MEMBRANE PROTEIN"/>
    <property type="match status" value="1"/>
</dbReference>
<dbReference type="Gene3D" id="1.20.120.550">
    <property type="entry name" value="Membrane associated eicosanoid/glutathione metabolism-like domain"/>
    <property type="match status" value="1"/>
</dbReference>
<sequence>MNTLIVCLFIATIMPYLARIPVGYAMAKAGGYNNNEPRSQQAGLTGFGSRAVAAHQNAFESLLIFAVAVLTALATGHTSALIQNLAITYIISRVVYHILYLIDLASLRSLIWFIGFASSLAILVMCIS</sequence>
<name>A0ABV8CIA7_9GAMM</name>
<evidence type="ECO:0000256" key="2">
    <source>
        <dbReference type="ARBA" id="ARBA00022692"/>
    </source>
</evidence>